<accession>A0A158JYQ0</accession>
<gene>
    <name evidence="1" type="ORF">AWB74_04478</name>
</gene>
<name>A0A158JYQ0_9BURK</name>
<dbReference type="RefSeq" id="WP_061148912.1">
    <property type="nucleotide sequence ID" value="NZ_FCOM02000021.1"/>
</dbReference>
<dbReference type="Proteomes" id="UP000055019">
    <property type="component" value="Unassembled WGS sequence"/>
</dbReference>
<proteinExistence type="predicted"/>
<sequence>MFKRALLAEGDRAGSAVITQGLKNVTCSNPPPRVHIATLGMSTYCSACKQTGYIAPRGRRHPGTGPNGRQWALSGDVNICGCSPPPVFYAERRMWQSFTSDAGTHVERRSGPSRSSAGKDLSYDELIVLRDEGGNPVAGLRYKLTVDDGRVFEGVTDSQGATQRVYADSRIGIVVELMV</sequence>
<dbReference type="OrthoDB" id="8594232at2"/>
<dbReference type="EMBL" id="FCOM02000021">
    <property type="protein sequence ID" value="SAL73380.1"/>
    <property type="molecule type" value="Genomic_DNA"/>
</dbReference>
<evidence type="ECO:0008006" key="3">
    <source>
        <dbReference type="Google" id="ProtNLM"/>
    </source>
</evidence>
<organism evidence="1 2">
    <name type="scientific">Caballeronia arvi</name>
    <dbReference type="NCBI Taxonomy" id="1777135"/>
    <lineage>
        <taxon>Bacteria</taxon>
        <taxon>Pseudomonadati</taxon>
        <taxon>Pseudomonadota</taxon>
        <taxon>Betaproteobacteria</taxon>
        <taxon>Burkholderiales</taxon>
        <taxon>Burkholderiaceae</taxon>
        <taxon>Caballeronia</taxon>
    </lineage>
</organism>
<evidence type="ECO:0000313" key="2">
    <source>
        <dbReference type="Proteomes" id="UP000055019"/>
    </source>
</evidence>
<protein>
    <recommendedName>
        <fullName evidence="3">PAAR repeat-containing protein</fullName>
    </recommendedName>
</protein>
<dbReference type="AlphaFoldDB" id="A0A158JYQ0"/>
<keyword evidence="2" id="KW-1185">Reference proteome</keyword>
<evidence type="ECO:0000313" key="1">
    <source>
        <dbReference type="EMBL" id="SAL73380.1"/>
    </source>
</evidence>
<reference evidence="1" key="1">
    <citation type="submission" date="2016-01" db="EMBL/GenBank/DDBJ databases">
        <authorList>
            <person name="Peeters C."/>
        </authorList>
    </citation>
    <scope>NUCLEOTIDE SEQUENCE [LARGE SCALE GENOMIC DNA]</scope>
    <source>
        <strain evidence="1">LMG 29317</strain>
    </source>
</reference>
<comment type="caution">
    <text evidence="1">The sequence shown here is derived from an EMBL/GenBank/DDBJ whole genome shotgun (WGS) entry which is preliminary data.</text>
</comment>